<dbReference type="InterPro" id="IPR030678">
    <property type="entry name" value="Peptide/Ni-bd"/>
</dbReference>
<dbReference type="Proteomes" id="UP001501578">
    <property type="component" value="Unassembled WGS sequence"/>
</dbReference>
<dbReference type="SUPFAM" id="SSF53850">
    <property type="entry name" value="Periplasmic binding protein-like II"/>
    <property type="match status" value="1"/>
</dbReference>
<evidence type="ECO:0000259" key="5">
    <source>
        <dbReference type="Pfam" id="PF00496"/>
    </source>
</evidence>
<reference evidence="7" key="1">
    <citation type="journal article" date="2019" name="Int. J. Syst. Evol. Microbiol.">
        <title>The Global Catalogue of Microorganisms (GCM) 10K type strain sequencing project: providing services to taxonomists for standard genome sequencing and annotation.</title>
        <authorList>
            <consortium name="The Broad Institute Genomics Platform"/>
            <consortium name="The Broad Institute Genome Sequencing Center for Infectious Disease"/>
            <person name="Wu L."/>
            <person name="Ma J."/>
        </authorList>
    </citation>
    <scope>NUCLEOTIDE SEQUENCE [LARGE SCALE GENOMIC DNA]</scope>
    <source>
        <strain evidence="7">JCM 11136</strain>
    </source>
</reference>
<dbReference type="PANTHER" id="PTHR30290:SF9">
    <property type="entry name" value="OLIGOPEPTIDE-BINDING PROTEIN APPA"/>
    <property type="match status" value="1"/>
</dbReference>
<evidence type="ECO:0000256" key="2">
    <source>
        <dbReference type="ARBA" id="ARBA00022448"/>
    </source>
</evidence>
<keyword evidence="7" id="KW-1185">Reference proteome</keyword>
<dbReference type="RefSeq" id="WP_343949942.1">
    <property type="nucleotide sequence ID" value="NZ_BAAAHQ010000010.1"/>
</dbReference>
<dbReference type="InterPro" id="IPR000914">
    <property type="entry name" value="SBP_5_dom"/>
</dbReference>
<dbReference type="PANTHER" id="PTHR30290">
    <property type="entry name" value="PERIPLASMIC BINDING COMPONENT OF ABC TRANSPORTER"/>
    <property type="match status" value="1"/>
</dbReference>
<sequence>MRLARHLAALSALSVIAVTACSAPSAPGAPAASEGGDDTFVIGLSSEFENLSPVLGYAADGGSMIFDGLMARQPDLSLRPALAEAAPVTSADGKKVTFTLREGVAFHDGRPLTSKDVVYTYTSVLDPKTSSPISGDYAAVEKVSAPDARTVEFTLKYAYAPLVQRTTLGIVPDGGIDPAKPVGTGPYTFTQWTPGDKIALAANEKYWGGAPAVKKLVVAFAPDDNVRSTRLAAGEFDATVLPPKAAKRFEGQQGLTVHKQESADYRGIMFPSQPKVTGDPVIRRAFSLAVDRQAMVDSILAGAGKPAFGPISPDTAWHNPEVAGNGRADTAAAGKLLDEAGWKPGADGVRAKDGVKAAFTLMYPAGDSLRKELSLAAASDAKKAGIQVELAGLDWDAIEPRMAKDALMMGYGSPNDPDYINYDLFHSSRAGQGFFNPGHYRNPKVDQALVKGRESADEAVRKQAYAEFQKLIRDDEVWTYLVFLQHVYVVRGSWSGIRPSVDAHEHATGGLFRDIHTWKPGA</sequence>
<evidence type="ECO:0000256" key="3">
    <source>
        <dbReference type="ARBA" id="ARBA00022729"/>
    </source>
</evidence>
<name>A0ABP3ZR64_9ACTN</name>
<proteinExistence type="inferred from homology"/>
<keyword evidence="3 4" id="KW-0732">Signal</keyword>
<comment type="caution">
    <text evidence="6">The sequence shown here is derived from an EMBL/GenBank/DDBJ whole genome shotgun (WGS) entry which is preliminary data.</text>
</comment>
<feature type="chain" id="PRO_5046140343" evidence="4">
    <location>
        <begin position="23"/>
        <end position="522"/>
    </location>
</feature>
<evidence type="ECO:0000313" key="6">
    <source>
        <dbReference type="EMBL" id="GAA0924319.1"/>
    </source>
</evidence>
<gene>
    <name evidence="6" type="ORF">GCM10009560_24820</name>
</gene>
<dbReference type="EMBL" id="BAAAHQ010000010">
    <property type="protein sequence ID" value="GAA0924319.1"/>
    <property type="molecule type" value="Genomic_DNA"/>
</dbReference>
<evidence type="ECO:0000256" key="4">
    <source>
        <dbReference type="SAM" id="SignalP"/>
    </source>
</evidence>
<dbReference type="Gene3D" id="3.10.105.10">
    <property type="entry name" value="Dipeptide-binding Protein, Domain 3"/>
    <property type="match status" value="1"/>
</dbReference>
<dbReference type="InterPro" id="IPR039424">
    <property type="entry name" value="SBP_5"/>
</dbReference>
<feature type="signal peptide" evidence="4">
    <location>
        <begin position="1"/>
        <end position="22"/>
    </location>
</feature>
<dbReference type="PROSITE" id="PS51257">
    <property type="entry name" value="PROKAR_LIPOPROTEIN"/>
    <property type="match status" value="1"/>
</dbReference>
<organism evidence="6 7">
    <name type="scientific">Nonomuraea longicatena</name>
    <dbReference type="NCBI Taxonomy" id="83682"/>
    <lineage>
        <taxon>Bacteria</taxon>
        <taxon>Bacillati</taxon>
        <taxon>Actinomycetota</taxon>
        <taxon>Actinomycetes</taxon>
        <taxon>Streptosporangiales</taxon>
        <taxon>Streptosporangiaceae</taxon>
        <taxon>Nonomuraea</taxon>
    </lineage>
</organism>
<evidence type="ECO:0000313" key="7">
    <source>
        <dbReference type="Proteomes" id="UP001501578"/>
    </source>
</evidence>
<dbReference type="Pfam" id="PF00496">
    <property type="entry name" value="SBP_bac_5"/>
    <property type="match status" value="1"/>
</dbReference>
<keyword evidence="2" id="KW-0813">Transport</keyword>
<dbReference type="Gene3D" id="3.90.76.10">
    <property type="entry name" value="Dipeptide-binding Protein, Domain 1"/>
    <property type="match status" value="1"/>
</dbReference>
<dbReference type="CDD" id="cd08518">
    <property type="entry name" value="PBP2_NikA_DppA_OppA_like_19"/>
    <property type="match status" value="1"/>
</dbReference>
<feature type="domain" description="Solute-binding protein family 5" evidence="5">
    <location>
        <begin position="78"/>
        <end position="430"/>
    </location>
</feature>
<dbReference type="PIRSF" id="PIRSF002741">
    <property type="entry name" value="MppA"/>
    <property type="match status" value="1"/>
</dbReference>
<protein>
    <submittedName>
        <fullName evidence="6">ABC transporter substrate-binding protein</fullName>
    </submittedName>
</protein>
<accession>A0ABP3ZR64</accession>
<evidence type="ECO:0000256" key="1">
    <source>
        <dbReference type="ARBA" id="ARBA00005695"/>
    </source>
</evidence>
<comment type="similarity">
    <text evidence="1">Belongs to the bacterial solute-binding protein 5 family.</text>
</comment>
<dbReference type="Gene3D" id="3.40.190.10">
    <property type="entry name" value="Periplasmic binding protein-like II"/>
    <property type="match status" value="1"/>
</dbReference>